<sequence>MEAQNLTVTRWKRWGKDRLYVKDAEDAQLGWWDLATGEAHPEDPELLDVVSTAAMNWCTENDVPPYQPAPADPEAGADADADADELDVAPDPVVHPEVPTGSDEDEDEDDEQVDDASAPIEPWTDLAGNRAGAGARDIATTKRDAAPTKTFFARLLGVHTEERAWRLGAAGEEKVAAKLAHLTKQDPRWRVLHNIPVGTRGSDIDHLVVGPGGLFTLNTKFHPFKKIWVGGNTFMVDGVKQPYIRNSRFEAKRATDLLEARTGLPVRAHGVVVTVRAGEFVVKAQPVGVTVVQRGDLVPWLRQHGEVLTDAQVEEIFEAARRSTTWRN</sequence>
<reference evidence="4" key="1">
    <citation type="journal article" date="2019" name="Int. J. Syst. Evol. Microbiol.">
        <title>The Global Catalogue of Microorganisms (GCM) 10K type strain sequencing project: providing services to taxonomists for standard genome sequencing and annotation.</title>
        <authorList>
            <consortium name="The Broad Institute Genomics Platform"/>
            <consortium name="The Broad Institute Genome Sequencing Center for Infectious Disease"/>
            <person name="Wu L."/>
            <person name="Ma J."/>
        </authorList>
    </citation>
    <scope>NUCLEOTIDE SEQUENCE [LARGE SCALE GENOMIC DNA]</scope>
    <source>
        <strain evidence="4">DFY28</strain>
    </source>
</reference>
<feature type="domain" description="NERD" evidence="2">
    <location>
        <begin position="167"/>
        <end position="281"/>
    </location>
</feature>
<keyword evidence="4" id="KW-1185">Reference proteome</keyword>
<evidence type="ECO:0000313" key="4">
    <source>
        <dbReference type="Proteomes" id="UP001596098"/>
    </source>
</evidence>
<dbReference type="EMBL" id="JBHSQI010000007">
    <property type="protein sequence ID" value="MFC6154533.1"/>
    <property type="molecule type" value="Genomic_DNA"/>
</dbReference>
<feature type="region of interest" description="Disordered" evidence="1">
    <location>
        <begin position="60"/>
        <end position="138"/>
    </location>
</feature>
<feature type="compositionally biased region" description="Acidic residues" evidence="1">
    <location>
        <begin position="102"/>
        <end position="114"/>
    </location>
</feature>
<organism evidence="3 4">
    <name type="scientific">Nocardioides yefusunii</name>
    <dbReference type="NCBI Taxonomy" id="2500546"/>
    <lineage>
        <taxon>Bacteria</taxon>
        <taxon>Bacillati</taxon>
        <taxon>Actinomycetota</taxon>
        <taxon>Actinomycetes</taxon>
        <taxon>Propionibacteriales</taxon>
        <taxon>Nocardioidaceae</taxon>
        <taxon>Nocardioides</taxon>
    </lineage>
</organism>
<dbReference type="Pfam" id="PF08378">
    <property type="entry name" value="NERD"/>
    <property type="match status" value="1"/>
</dbReference>
<feature type="compositionally biased region" description="Acidic residues" evidence="1">
    <location>
        <begin position="75"/>
        <end position="88"/>
    </location>
</feature>
<evidence type="ECO:0000256" key="1">
    <source>
        <dbReference type="SAM" id="MobiDB-lite"/>
    </source>
</evidence>
<accession>A0ABW1R1Q0</accession>
<evidence type="ECO:0000259" key="2">
    <source>
        <dbReference type="PROSITE" id="PS50965"/>
    </source>
</evidence>
<dbReference type="RefSeq" id="WP_206611358.1">
    <property type="nucleotide sequence ID" value="NZ_CP034929.1"/>
</dbReference>
<gene>
    <name evidence="3" type="ORF">ACFPWU_12760</name>
</gene>
<proteinExistence type="predicted"/>
<name>A0ABW1R1Q0_9ACTN</name>
<comment type="caution">
    <text evidence="3">The sequence shown here is derived from an EMBL/GenBank/DDBJ whole genome shotgun (WGS) entry which is preliminary data.</text>
</comment>
<dbReference type="InterPro" id="IPR011528">
    <property type="entry name" value="NERD"/>
</dbReference>
<protein>
    <submittedName>
        <fullName evidence="3">Nuclease-related domain-containing protein</fullName>
    </submittedName>
</protein>
<dbReference type="Proteomes" id="UP001596098">
    <property type="component" value="Unassembled WGS sequence"/>
</dbReference>
<evidence type="ECO:0000313" key="3">
    <source>
        <dbReference type="EMBL" id="MFC6154533.1"/>
    </source>
</evidence>
<dbReference type="PROSITE" id="PS50965">
    <property type="entry name" value="NERD"/>
    <property type="match status" value="1"/>
</dbReference>